<name>A0A437JB45_9SPHN</name>
<dbReference type="EMBL" id="RZUL01000001">
    <property type="protein sequence ID" value="RVT43104.1"/>
    <property type="molecule type" value="Genomic_DNA"/>
</dbReference>
<dbReference type="PANTHER" id="PTHR43246">
    <property type="entry name" value="PEPTIDYL-PROLYL CIS-TRANS ISOMERASE CYP38, CHLOROPLASTIC"/>
    <property type="match status" value="1"/>
</dbReference>
<keyword evidence="8" id="KW-1185">Reference proteome</keyword>
<evidence type="ECO:0000259" key="6">
    <source>
        <dbReference type="PROSITE" id="PS50072"/>
    </source>
</evidence>
<feature type="region of interest" description="Disordered" evidence="4">
    <location>
        <begin position="98"/>
        <end position="117"/>
    </location>
</feature>
<evidence type="ECO:0000313" key="8">
    <source>
        <dbReference type="Proteomes" id="UP000282977"/>
    </source>
</evidence>
<sequence>MRLVMMVLAALILLPQALAQTAAPQPTTAPPETVTVRMETSAGPIVLALDATRAPRTTANFLRYVDQKRFDGTAFYRALKVAGSPDLGFIQGGTRNDPKRILPPVVHEPTTQTGLSHQAGTISMARYEPGSANGDFFITLGAMPSMDAQTSGEGDIAGFAAFGQVVEGMDVVRRILAAPTSPTEGEGVMKGQMLSPVVTILTARRLNAPLD</sequence>
<evidence type="ECO:0000256" key="2">
    <source>
        <dbReference type="ARBA" id="ARBA00023110"/>
    </source>
</evidence>
<proteinExistence type="predicted"/>
<dbReference type="RefSeq" id="WP_127688640.1">
    <property type="nucleotide sequence ID" value="NZ_RZUL01000001.1"/>
</dbReference>
<feature type="chain" id="PRO_5019227170" description="peptidylprolyl isomerase" evidence="5">
    <location>
        <begin position="20"/>
        <end position="211"/>
    </location>
</feature>
<comment type="caution">
    <text evidence="7">The sequence shown here is derived from an EMBL/GenBank/DDBJ whole genome shotgun (WGS) entry which is preliminary data.</text>
</comment>
<dbReference type="CDD" id="cd00317">
    <property type="entry name" value="cyclophilin"/>
    <property type="match status" value="1"/>
</dbReference>
<dbReference type="InterPro" id="IPR029000">
    <property type="entry name" value="Cyclophilin-like_dom_sf"/>
</dbReference>
<evidence type="ECO:0000256" key="1">
    <source>
        <dbReference type="ARBA" id="ARBA00013194"/>
    </source>
</evidence>
<gene>
    <name evidence="7" type="ORF">ENE74_00225</name>
</gene>
<organism evidence="7 8">
    <name type="scientific">Sphingobium algorifonticola</name>
    <dbReference type="NCBI Taxonomy" id="2008318"/>
    <lineage>
        <taxon>Bacteria</taxon>
        <taxon>Pseudomonadati</taxon>
        <taxon>Pseudomonadota</taxon>
        <taxon>Alphaproteobacteria</taxon>
        <taxon>Sphingomonadales</taxon>
        <taxon>Sphingomonadaceae</taxon>
        <taxon>Sphingobium</taxon>
    </lineage>
</organism>
<keyword evidence="5" id="KW-0732">Signal</keyword>
<dbReference type="Pfam" id="PF00160">
    <property type="entry name" value="Pro_isomerase"/>
    <property type="match status" value="1"/>
</dbReference>
<feature type="domain" description="PPIase cyclophilin-type" evidence="6">
    <location>
        <begin position="39"/>
        <end position="198"/>
    </location>
</feature>
<dbReference type="AlphaFoldDB" id="A0A437JB45"/>
<feature type="signal peptide" evidence="5">
    <location>
        <begin position="1"/>
        <end position="19"/>
    </location>
</feature>
<keyword evidence="2" id="KW-0697">Rotamase</keyword>
<dbReference type="InterPro" id="IPR044665">
    <property type="entry name" value="E_coli_cyclophilin_A-like"/>
</dbReference>
<evidence type="ECO:0000256" key="3">
    <source>
        <dbReference type="ARBA" id="ARBA00023235"/>
    </source>
</evidence>
<dbReference type="GO" id="GO:0003755">
    <property type="term" value="F:peptidyl-prolyl cis-trans isomerase activity"/>
    <property type="evidence" value="ECO:0007669"/>
    <property type="project" value="UniProtKB-KW"/>
</dbReference>
<protein>
    <recommendedName>
        <fullName evidence="1">peptidylprolyl isomerase</fullName>
        <ecNumber evidence="1">5.2.1.8</ecNumber>
    </recommendedName>
</protein>
<keyword evidence="3 7" id="KW-0413">Isomerase</keyword>
<dbReference type="Gene3D" id="2.40.100.10">
    <property type="entry name" value="Cyclophilin-like"/>
    <property type="match status" value="1"/>
</dbReference>
<accession>A0A437JB45</accession>
<reference evidence="7 8" key="1">
    <citation type="submission" date="2019-01" db="EMBL/GenBank/DDBJ databases">
        <authorList>
            <person name="Chen W.-M."/>
        </authorList>
    </citation>
    <scope>NUCLEOTIDE SEQUENCE [LARGE SCALE GENOMIC DNA]</scope>
    <source>
        <strain evidence="7 8">TLA-22</strain>
    </source>
</reference>
<dbReference type="PROSITE" id="PS50072">
    <property type="entry name" value="CSA_PPIASE_2"/>
    <property type="match status" value="1"/>
</dbReference>
<dbReference type="EC" id="5.2.1.8" evidence="1"/>
<evidence type="ECO:0000313" key="7">
    <source>
        <dbReference type="EMBL" id="RVT43104.1"/>
    </source>
</evidence>
<dbReference type="Proteomes" id="UP000282977">
    <property type="component" value="Unassembled WGS sequence"/>
</dbReference>
<dbReference type="OrthoDB" id="9807797at2"/>
<evidence type="ECO:0000256" key="5">
    <source>
        <dbReference type="SAM" id="SignalP"/>
    </source>
</evidence>
<evidence type="ECO:0000256" key="4">
    <source>
        <dbReference type="SAM" id="MobiDB-lite"/>
    </source>
</evidence>
<dbReference type="InterPro" id="IPR002130">
    <property type="entry name" value="Cyclophilin-type_PPIase_dom"/>
</dbReference>
<dbReference type="SUPFAM" id="SSF50891">
    <property type="entry name" value="Cyclophilin-like"/>
    <property type="match status" value="1"/>
</dbReference>